<dbReference type="EMBL" id="CP019479">
    <property type="protein sequence ID" value="UQC87684.1"/>
    <property type="molecule type" value="Genomic_DNA"/>
</dbReference>
<proteinExistence type="predicted"/>
<protein>
    <submittedName>
        <fullName evidence="2">Uncharacterized protein</fullName>
    </submittedName>
</protein>
<feature type="region of interest" description="Disordered" evidence="1">
    <location>
        <begin position="497"/>
        <end position="517"/>
    </location>
</feature>
<dbReference type="RefSeq" id="XP_049149292.1">
    <property type="nucleotide sequence ID" value="XM_049292146.1"/>
</dbReference>
<evidence type="ECO:0000313" key="2">
    <source>
        <dbReference type="EMBL" id="UQC87684.1"/>
    </source>
</evidence>
<dbReference type="KEGG" id="clup:CLUP02_13203"/>
<accession>A0A9Q8WLE0</accession>
<dbReference type="AlphaFoldDB" id="A0A9Q8WLE0"/>
<feature type="region of interest" description="Disordered" evidence="1">
    <location>
        <begin position="549"/>
        <end position="572"/>
    </location>
</feature>
<evidence type="ECO:0000313" key="3">
    <source>
        <dbReference type="Proteomes" id="UP000830671"/>
    </source>
</evidence>
<evidence type="ECO:0000256" key="1">
    <source>
        <dbReference type="SAM" id="MobiDB-lite"/>
    </source>
</evidence>
<feature type="region of interest" description="Disordered" evidence="1">
    <location>
        <begin position="1"/>
        <end position="25"/>
    </location>
</feature>
<keyword evidence="3" id="KW-1185">Reference proteome</keyword>
<dbReference type="GeneID" id="73347156"/>
<organism evidence="2 3">
    <name type="scientific">Colletotrichum lupini</name>
    <dbReference type="NCBI Taxonomy" id="145971"/>
    <lineage>
        <taxon>Eukaryota</taxon>
        <taxon>Fungi</taxon>
        <taxon>Dikarya</taxon>
        <taxon>Ascomycota</taxon>
        <taxon>Pezizomycotina</taxon>
        <taxon>Sordariomycetes</taxon>
        <taxon>Hypocreomycetidae</taxon>
        <taxon>Glomerellales</taxon>
        <taxon>Glomerellaceae</taxon>
        <taxon>Colletotrichum</taxon>
        <taxon>Colletotrichum acutatum species complex</taxon>
    </lineage>
</organism>
<dbReference type="Proteomes" id="UP000830671">
    <property type="component" value="Chromosome 7"/>
</dbReference>
<sequence>MEHRVVGPSESDGAGPSSAFTLSSQIPDLDWGRGRFATKNTSGFLERRGNVEKSKPRVSGIARMELDVPAAAPRSIAMRSHAALALDTPNLLPSPFAPGRIGLDYWAARLGGGGGGGDEVVAQARPSAVNVGSVVAHPSEGKEFFRAQRRVNLSNVCRFLFPRSIVNPSVSSACRIAGVERRPTRGWLHSLFVEMRAISLSRTPPLCDPDFRETAYNPAGDFCHAAMANNWRTTCPAAPWSLSLKGDKRAVTLASFSIIGYRALGSRLGIDGCLGPGPGMNKNHTGWLASPWTMEQVVGLETRLLGPTALSCTLFVPLSQRLGGQTRNWNWKKPSYSAYVLKAGVPSSGICISWRRSAQYGLVNGPHLFSTRGIEPREPASHEAGRELLTGSPEAARQAGSVFAGLSTPRVAGLTKKTRSRTVIWPTVEGVMVCITAEAQDWHRCELCETVRKGGPSPVIQDSQAKATLKLDAAERSSFFDVGPMSGAHLVVTAPQVGVDESPPTPNDGLSGTRGNPSYPPLRPLAFLFAETPRRLGHFLRSVQEVRPTRPSFPRMNPPGLSRLGSRVTSAKTVTRNTQVATANKQRQLATFALFQASLGSSPAEETTSLVQGQQCENPAPTASNLRISDRGNKRCQTALVGRSSPTCANTVEQKVVSTGCALSTSNGLSTVIAKTVARQATIPWLSGLVGADPAGGDTRACPGLDFCSLVQQSRWGPRYRYGGTDTNSPDLFAFKHEGGASTSPGLQLDYRTPPWLAEDLFYQEPLVTKSRLRWLNFVIDPGSLIIEMAVLTSSRPFFSLSLPSTDPAPRNRVCNAVHRDSALPHMSTGSVLKVEITGFWVTQMKLECNFKGTCIHRILCFIALHSGAGSTSSKESRRPLGPYLWLRSSFRAARGPLLGYVFESSRLMRRPRWRGSSTDSVQSNYSNTRRHRLTLSGILEQPAEVF</sequence>
<gene>
    <name evidence="2" type="ORF">CLUP02_13203</name>
</gene>
<name>A0A9Q8WLE0_9PEZI</name>
<reference evidence="2" key="1">
    <citation type="journal article" date="2021" name="Mol. Plant Microbe Interact.">
        <title>Complete Genome Sequence of the Plant-Pathogenic Fungus Colletotrichum lupini.</title>
        <authorList>
            <person name="Baroncelli R."/>
            <person name="Pensec F."/>
            <person name="Da Lio D."/>
            <person name="Boufleur T."/>
            <person name="Vicente I."/>
            <person name="Sarrocco S."/>
            <person name="Picot A."/>
            <person name="Baraldi E."/>
            <person name="Sukno S."/>
            <person name="Thon M."/>
            <person name="Le Floch G."/>
        </authorList>
    </citation>
    <scope>NUCLEOTIDE SEQUENCE</scope>
    <source>
        <strain evidence="2">IMI 504893</strain>
    </source>
</reference>